<name>A0A1C5GVJ5_9ACTN</name>
<evidence type="ECO:0000313" key="1">
    <source>
        <dbReference type="EMBL" id="SCG37795.1"/>
    </source>
</evidence>
<sequence>METRAPWITGAKKSMQVALLVGMTIATSLTVATNPAQARAQSCQSASVSAILDYRDGTQSTFSCTGTYYPFNKDAANFRSRGWSGYITYSTGRQDTFCNNDNFWYPDYARVTKLVLSPTKLC</sequence>
<dbReference type="AlphaFoldDB" id="A0A1C5GVJ5"/>
<protein>
    <recommendedName>
        <fullName evidence="3">Beta/Gamma crystallin</fullName>
    </recommendedName>
</protein>
<evidence type="ECO:0008006" key="3">
    <source>
        <dbReference type="Google" id="ProtNLM"/>
    </source>
</evidence>
<gene>
    <name evidence="1" type="ORF">GA0070623_0355</name>
</gene>
<keyword evidence="2" id="KW-1185">Reference proteome</keyword>
<reference evidence="2" key="1">
    <citation type="submission" date="2016-06" db="EMBL/GenBank/DDBJ databases">
        <authorList>
            <person name="Varghese N."/>
            <person name="Submissions Spin"/>
        </authorList>
    </citation>
    <scope>NUCLEOTIDE SEQUENCE [LARGE SCALE GENOMIC DNA]</scope>
    <source>
        <strain evidence="2">DSM 44983</strain>
    </source>
</reference>
<evidence type="ECO:0000313" key="2">
    <source>
        <dbReference type="Proteomes" id="UP000198226"/>
    </source>
</evidence>
<proteinExistence type="predicted"/>
<dbReference type="EMBL" id="LT607752">
    <property type="protein sequence ID" value="SCG37795.1"/>
    <property type="molecule type" value="Genomic_DNA"/>
</dbReference>
<organism evidence="1 2">
    <name type="scientific">Micromonospora rifamycinica</name>
    <dbReference type="NCBI Taxonomy" id="291594"/>
    <lineage>
        <taxon>Bacteria</taxon>
        <taxon>Bacillati</taxon>
        <taxon>Actinomycetota</taxon>
        <taxon>Actinomycetes</taxon>
        <taxon>Micromonosporales</taxon>
        <taxon>Micromonosporaceae</taxon>
        <taxon>Micromonospora</taxon>
    </lineage>
</organism>
<accession>A0A1C5GVJ5</accession>
<dbReference type="Proteomes" id="UP000198226">
    <property type="component" value="Chromosome I"/>
</dbReference>